<keyword evidence="5" id="KW-0067">ATP-binding</keyword>
<evidence type="ECO:0000256" key="5">
    <source>
        <dbReference type="ARBA" id="ARBA00022840"/>
    </source>
</evidence>
<evidence type="ECO:0000313" key="8">
    <source>
        <dbReference type="Proteomes" id="UP001301012"/>
    </source>
</evidence>
<dbReference type="InterPro" id="IPR002736">
    <property type="entry name" value="CitG"/>
</dbReference>
<dbReference type="GO" id="GO:0050519">
    <property type="term" value="F:holo-citrate lyase synthase activity"/>
    <property type="evidence" value="ECO:0007669"/>
    <property type="project" value="UniProtKB-EC"/>
</dbReference>
<dbReference type="InterPro" id="IPR005551">
    <property type="entry name" value="CitX"/>
</dbReference>
<dbReference type="RefSeq" id="WP_284131025.1">
    <property type="nucleotide sequence ID" value="NZ_JASKYM010000001.1"/>
</dbReference>
<protein>
    <submittedName>
        <fullName evidence="7">Citrate lyase holo-[acyl-carrier protein] synthase</fullName>
        <ecNumber evidence="7">2.7.7.61</ecNumber>
    </submittedName>
</protein>
<comment type="catalytic activity">
    <reaction evidence="6">
        <text>apo-[citrate lyase ACP] + 2'-(5''-triphospho-alpha-D-ribosyl)-3'-dephospho-CoA = holo-[citrate lyase ACP] + diphosphate</text>
        <dbReference type="Rhea" id="RHEA:16333"/>
        <dbReference type="Rhea" id="RHEA-COMP:10157"/>
        <dbReference type="Rhea" id="RHEA-COMP:10158"/>
        <dbReference type="ChEBI" id="CHEBI:29999"/>
        <dbReference type="ChEBI" id="CHEBI:33019"/>
        <dbReference type="ChEBI" id="CHEBI:61378"/>
        <dbReference type="ChEBI" id="CHEBI:82683"/>
        <dbReference type="EC" id="2.7.7.61"/>
    </reaction>
</comment>
<evidence type="ECO:0000256" key="4">
    <source>
        <dbReference type="ARBA" id="ARBA00022741"/>
    </source>
</evidence>
<proteinExistence type="predicted"/>
<comment type="catalytic activity">
    <reaction evidence="1">
        <text>3'-dephospho-CoA + ATP = 2'-(5''-triphospho-alpha-D-ribosyl)-3'-dephospho-CoA + adenine</text>
        <dbReference type="Rhea" id="RHEA:15117"/>
        <dbReference type="ChEBI" id="CHEBI:16708"/>
        <dbReference type="ChEBI" id="CHEBI:30616"/>
        <dbReference type="ChEBI" id="CHEBI:57328"/>
        <dbReference type="ChEBI" id="CHEBI:61378"/>
        <dbReference type="EC" id="2.4.2.52"/>
    </reaction>
</comment>
<keyword evidence="3 7" id="KW-0548">Nucleotidyltransferase</keyword>
<dbReference type="Gene3D" id="1.10.4200.10">
    <property type="entry name" value="Triphosphoribosyl-dephospho-CoA protein"/>
    <property type="match status" value="1"/>
</dbReference>
<dbReference type="GO" id="GO:0016829">
    <property type="term" value="F:lyase activity"/>
    <property type="evidence" value="ECO:0007669"/>
    <property type="project" value="UniProtKB-KW"/>
</dbReference>
<evidence type="ECO:0000256" key="2">
    <source>
        <dbReference type="ARBA" id="ARBA00022679"/>
    </source>
</evidence>
<dbReference type="NCBIfam" id="TIGR03124">
    <property type="entry name" value="citrate_citX"/>
    <property type="match status" value="1"/>
</dbReference>
<keyword evidence="8" id="KW-1185">Reference proteome</keyword>
<dbReference type="Proteomes" id="UP001301012">
    <property type="component" value="Unassembled WGS sequence"/>
</dbReference>
<dbReference type="EC" id="2.7.7.61" evidence="7"/>
<evidence type="ECO:0000256" key="3">
    <source>
        <dbReference type="ARBA" id="ARBA00022695"/>
    </source>
</evidence>
<keyword evidence="2 7" id="KW-0808">Transferase</keyword>
<dbReference type="Pfam" id="PF01874">
    <property type="entry name" value="CitG"/>
    <property type="match status" value="1"/>
</dbReference>
<dbReference type="PANTHER" id="PTHR30201">
    <property type="entry name" value="TRIPHOSPHORIBOSYL-DEPHOSPHO-COA SYNTHASE"/>
    <property type="match status" value="1"/>
</dbReference>
<keyword evidence="7" id="KW-0456">Lyase</keyword>
<evidence type="ECO:0000256" key="6">
    <source>
        <dbReference type="ARBA" id="ARBA00048574"/>
    </source>
</evidence>
<comment type="caution">
    <text evidence="7">The sequence shown here is derived from an EMBL/GenBank/DDBJ whole genome shotgun (WGS) entry which is preliminary data.</text>
</comment>
<evidence type="ECO:0000313" key="7">
    <source>
        <dbReference type="EMBL" id="MDK2562037.1"/>
    </source>
</evidence>
<name>A0ABT7E525_9FIRM</name>
<organism evidence="7 8">
    <name type="scientific">Romboutsia sedimentorum</name>
    <dbReference type="NCBI Taxonomy" id="1368474"/>
    <lineage>
        <taxon>Bacteria</taxon>
        <taxon>Bacillati</taxon>
        <taxon>Bacillota</taxon>
        <taxon>Clostridia</taxon>
        <taxon>Peptostreptococcales</taxon>
        <taxon>Peptostreptococcaceae</taxon>
        <taxon>Romboutsia</taxon>
    </lineage>
</organism>
<dbReference type="EMBL" id="JASKYM010000001">
    <property type="protein sequence ID" value="MDK2562037.1"/>
    <property type="molecule type" value="Genomic_DNA"/>
</dbReference>
<keyword evidence="4" id="KW-0547">Nucleotide-binding</keyword>
<evidence type="ECO:0000256" key="1">
    <source>
        <dbReference type="ARBA" id="ARBA00001210"/>
    </source>
</evidence>
<reference evidence="7 8" key="1">
    <citation type="submission" date="2023-05" db="EMBL/GenBank/DDBJ databases">
        <title>Rombocin, a short stable natural nisin variant, displays selective antimicrobial activity against Listeria monocytogenes and employs dual mode of action to kill target bacterial strains.</title>
        <authorList>
            <person name="Wambui J."/>
            <person name="Stephan R."/>
            <person name="Kuipers O.P."/>
        </authorList>
    </citation>
    <scope>NUCLEOTIDE SEQUENCE [LARGE SCALE GENOMIC DNA]</scope>
    <source>
        <strain evidence="7 8">RC002</strain>
    </source>
</reference>
<dbReference type="Pfam" id="PF03802">
    <property type="entry name" value="CitX"/>
    <property type="match status" value="1"/>
</dbReference>
<gene>
    <name evidence="7" type="primary">citX</name>
    <name evidence="7" type="ORF">QOZ84_00640</name>
</gene>
<accession>A0ABT7E525</accession>
<dbReference type="PANTHER" id="PTHR30201:SF2">
    <property type="entry name" value="2-(5''-TRIPHOSPHORIBOSYL)-3'-DEPHOSPHOCOENZYME-A SYNTHASE"/>
    <property type="match status" value="1"/>
</dbReference>
<sequence>MNTDLIQAFLIDREKRVYNQETLMGKNKDKTLVTIRINYPGLEKSNYITDDIVNIIYSEIMTYHKKYIVYNDKYKNREGLVCHLLFRADFVSIKKLMIDIEEKHILGRCVDIDVYTYKNDKMIGISRSDLYKKPRKCFICNLDAKICSRAQSHSIDEIKNYFDELYNQYKKKQGLIEDTSYNISQLALKAMISEVSTFPSFGLVSPVSSGSHKDMNYYTFLTSSMTITPYLKEMAKISYTYKSPQYIFDAIRNIGLECEEKMLESTNNVNTHKGMIFLMGICISATMKATYENKSFHDIKEIIKVMAEDILDDFKNLEVKEKLTHGEKLYLEYGFTGIRGQVKDGLSVVFDNIIKEYEYTTLYGNNLYTQILIHLMSVVEDSTVVYRQDIQTLRKVQSDAKDLLKIGGVNTIEGRDRIKKLEIEYIQKNISPGGCADLLAISILLLEIKNKYINV</sequence>